<dbReference type="GO" id="GO:1904680">
    <property type="term" value="F:peptide transmembrane transporter activity"/>
    <property type="evidence" value="ECO:0007669"/>
    <property type="project" value="TreeGrafter"/>
</dbReference>
<feature type="transmembrane region" description="Helical" evidence="4">
    <location>
        <begin position="65"/>
        <end position="82"/>
    </location>
</feature>
<dbReference type="Gene3D" id="3.40.190.10">
    <property type="entry name" value="Periplasmic binding protein-like II"/>
    <property type="match status" value="1"/>
</dbReference>
<evidence type="ECO:0000256" key="3">
    <source>
        <dbReference type="ARBA" id="ARBA00022729"/>
    </source>
</evidence>
<evidence type="ECO:0000256" key="1">
    <source>
        <dbReference type="ARBA" id="ARBA00005695"/>
    </source>
</evidence>
<keyword evidence="4" id="KW-1133">Transmembrane helix</keyword>
<dbReference type="Gene3D" id="3.10.105.10">
    <property type="entry name" value="Dipeptide-binding Protein, Domain 3"/>
    <property type="match status" value="1"/>
</dbReference>
<name>A0A2N2F3V2_9BACT</name>
<organism evidence="6 7">
    <name type="scientific">Candidatus Dojkabacteria bacterium HGW-Dojkabacteria-1</name>
    <dbReference type="NCBI Taxonomy" id="2013761"/>
    <lineage>
        <taxon>Bacteria</taxon>
        <taxon>Candidatus Dojkabacteria</taxon>
    </lineage>
</organism>
<dbReference type="GO" id="GO:0043190">
    <property type="term" value="C:ATP-binding cassette (ABC) transporter complex"/>
    <property type="evidence" value="ECO:0007669"/>
    <property type="project" value="InterPro"/>
</dbReference>
<evidence type="ECO:0000256" key="4">
    <source>
        <dbReference type="SAM" id="Phobius"/>
    </source>
</evidence>
<dbReference type="GO" id="GO:0042597">
    <property type="term" value="C:periplasmic space"/>
    <property type="evidence" value="ECO:0007669"/>
    <property type="project" value="UniProtKB-ARBA"/>
</dbReference>
<evidence type="ECO:0000313" key="6">
    <source>
        <dbReference type="EMBL" id="PKN02894.1"/>
    </source>
</evidence>
<keyword evidence="4" id="KW-0472">Membrane</keyword>
<gene>
    <name evidence="6" type="ORF">CVU76_02615</name>
</gene>
<feature type="domain" description="Solute-binding protein family 5" evidence="5">
    <location>
        <begin position="141"/>
        <end position="504"/>
    </location>
</feature>
<comment type="caution">
    <text evidence="6">The sequence shown here is derived from an EMBL/GenBank/DDBJ whole genome shotgun (WGS) entry which is preliminary data.</text>
</comment>
<proteinExistence type="inferred from homology"/>
<dbReference type="AlphaFoldDB" id="A0A2N2F3V2"/>
<dbReference type="InterPro" id="IPR039424">
    <property type="entry name" value="SBP_5"/>
</dbReference>
<keyword evidence="2" id="KW-0813">Transport</keyword>
<dbReference type="InterPro" id="IPR000914">
    <property type="entry name" value="SBP_5_dom"/>
</dbReference>
<evidence type="ECO:0000256" key="2">
    <source>
        <dbReference type="ARBA" id="ARBA00022448"/>
    </source>
</evidence>
<dbReference type="PANTHER" id="PTHR30290">
    <property type="entry name" value="PERIPLASMIC BINDING COMPONENT OF ABC TRANSPORTER"/>
    <property type="match status" value="1"/>
</dbReference>
<dbReference type="SUPFAM" id="SSF53850">
    <property type="entry name" value="Periplasmic binding protein-like II"/>
    <property type="match status" value="1"/>
</dbReference>
<keyword evidence="4" id="KW-0812">Transmembrane</keyword>
<keyword evidence="3" id="KW-0732">Signal</keyword>
<sequence>MEKHMEDAKKTGSKKLSMKEAFELLKPSQDVIKVGVVNKRKKTLRDYIWEYPQNLESFFKRTSPLSFIMIFILLGIGMFGFLRSDTFAEVFTAKRTQVFVEGNIGAISTFNPLFVSQNVVDSDIHALVFEKFLDLAPDGTPLPNIAKEWVVSSDAKTYDFSISLTHKWQDGEKLTVDDVIFTFELAKKLSKDHGYDTVGSTLVDVKIDKISEDKLRFTLPESNATFFEIVSVYIVPKHILEDVSTSDIPFNAFSRYPLGSGAYRVYRSEPNVVYLKASEHYWVTPKIDTIVYRLYSDYKSLEAAFRNGVLDAMGGVDSSSMKFSTEYPDYVEYETTLFSRIRMIFFNTRKEKLERKEIRIALNHLINKELFLEESQVSGVVTNGPIPSTSWAYNPEQTVYGYDPAKAAELLSGLGYTKNETSGYFESEDKKILSFNLSYYNSDFNNRLANVFKDMLKDEGIVINLEPLTYTQLTQEIVATRDFELLMYEVVTTVDPDQYNLWHSIKSNYPDLNLSGYSYERVDILLEDGRRSVDQKVRKEKYTLFQRYLTQDAPVVFLYHPNYKYVVKKDIKVGEIQNIIFPHERFEDIAYWTK</sequence>
<dbReference type="PIRSF" id="PIRSF002741">
    <property type="entry name" value="MppA"/>
    <property type="match status" value="1"/>
</dbReference>
<accession>A0A2N2F3V2</accession>
<dbReference type="GO" id="GO:0015833">
    <property type="term" value="P:peptide transport"/>
    <property type="evidence" value="ECO:0007669"/>
    <property type="project" value="TreeGrafter"/>
</dbReference>
<protein>
    <recommendedName>
        <fullName evidence="5">Solute-binding protein family 5 domain-containing protein</fullName>
    </recommendedName>
</protein>
<dbReference type="Gene3D" id="3.90.76.10">
    <property type="entry name" value="Dipeptide-binding Protein, Domain 1"/>
    <property type="match status" value="1"/>
</dbReference>
<dbReference type="InterPro" id="IPR030678">
    <property type="entry name" value="Peptide/Ni-bd"/>
</dbReference>
<dbReference type="PANTHER" id="PTHR30290:SF9">
    <property type="entry name" value="OLIGOPEPTIDE-BINDING PROTEIN APPA"/>
    <property type="match status" value="1"/>
</dbReference>
<dbReference type="EMBL" id="PHAO01000001">
    <property type="protein sequence ID" value="PKN02894.1"/>
    <property type="molecule type" value="Genomic_DNA"/>
</dbReference>
<evidence type="ECO:0000313" key="7">
    <source>
        <dbReference type="Proteomes" id="UP000233417"/>
    </source>
</evidence>
<comment type="similarity">
    <text evidence="1">Belongs to the bacterial solute-binding protein 5 family.</text>
</comment>
<evidence type="ECO:0000259" key="5">
    <source>
        <dbReference type="Pfam" id="PF00496"/>
    </source>
</evidence>
<reference evidence="6 7" key="1">
    <citation type="journal article" date="2017" name="ISME J.">
        <title>Potential for microbial H2 and metal transformations associated with novel bacteria and archaea in deep terrestrial subsurface sediments.</title>
        <authorList>
            <person name="Hernsdorf A.W."/>
            <person name="Amano Y."/>
            <person name="Miyakawa K."/>
            <person name="Ise K."/>
            <person name="Suzuki Y."/>
            <person name="Anantharaman K."/>
            <person name="Probst A."/>
            <person name="Burstein D."/>
            <person name="Thomas B.C."/>
            <person name="Banfield J.F."/>
        </authorList>
    </citation>
    <scope>NUCLEOTIDE SEQUENCE [LARGE SCALE GENOMIC DNA]</scope>
    <source>
        <strain evidence="6">HGW-Dojkabacteria-1</strain>
    </source>
</reference>
<dbReference type="Proteomes" id="UP000233417">
    <property type="component" value="Unassembled WGS sequence"/>
</dbReference>
<dbReference type="Pfam" id="PF00496">
    <property type="entry name" value="SBP_bac_5"/>
    <property type="match status" value="1"/>
</dbReference>